<reference evidence="3" key="1">
    <citation type="journal article" date="2019" name="Int. J. Syst. Evol. Microbiol.">
        <title>The Global Catalogue of Microorganisms (GCM) 10K type strain sequencing project: providing services to taxonomists for standard genome sequencing and annotation.</title>
        <authorList>
            <consortium name="The Broad Institute Genomics Platform"/>
            <consortium name="The Broad Institute Genome Sequencing Center for Infectious Disease"/>
            <person name="Wu L."/>
            <person name="Ma J."/>
        </authorList>
    </citation>
    <scope>NUCLEOTIDE SEQUENCE [LARGE SCALE GENOMIC DNA]</scope>
    <source>
        <strain evidence="3">ICMP 6774ER</strain>
    </source>
</reference>
<evidence type="ECO:0000313" key="3">
    <source>
        <dbReference type="Proteomes" id="UP001597368"/>
    </source>
</evidence>
<comment type="caution">
    <text evidence="2">The sequence shown here is derived from an EMBL/GenBank/DDBJ whole genome shotgun (WGS) entry which is preliminary data.</text>
</comment>
<dbReference type="Proteomes" id="UP001597368">
    <property type="component" value="Unassembled WGS sequence"/>
</dbReference>
<evidence type="ECO:0000256" key="1">
    <source>
        <dbReference type="SAM" id="MobiDB-lite"/>
    </source>
</evidence>
<organism evidence="2 3">
    <name type="scientific">Nonomuraea mangrovi</name>
    <dbReference type="NCBI Taxonomy" id="2316207"/>
    <lineage>
        <taxon>Bacteria</taxon>
        <taxon>Bacillati</taxon>
        <taxon>Actinomycetota</taxon>
        <taxon>Actinomycetes</taxon>
        <taxon>Streptosporangiales</taxon>
        <taxon>Streptosporangiaceae</taxon>
        <taxon>Nonomuraea</taxon>
    </lineage>
</organism>
<dbReference type="EMBL" id="JBHUFV010000061">
    <property type="protein sequence ID" value="MFD1937737.1"/>
    <property type="molecule type" value="Genomic_DNA"/>
</dbReference>
<accession>A0ABW4T9V7</accession>
<name>A0ABW4T9V7_9ACTN</name>
<feature type="region of interest" description="Disordered" evidence="1">
    <location>
        <begin position="1"/>
        <end position="48"/>
    </location>
</feature>
<evidence type="ECO:0000313" key="2">
    <source>
        <dbReference type="EMBL" id="MFD1937737.1"/>
    </source>
</evidence>
<proteinExistence type="predicted"/>
<dbReference type="NCBIfam" id="NF041681">
    <property type="entry name" value="HGxxPAAW"/>
    <property type="match status" value="1"/>
</dbReference>
<dbReference type="RefSeq" id="WP_379579190.1">
    <property type="nucleotide sequence ID" value="NZ_JBHUFV010000061.1"/>
</dbReference>
<gene>
    <name evidence="2" type="ORF">ACFSKW_40340</name>
</gene>
<protein>
    <submittedName>
        <fullName evidence="2">HGxxPAAW family protein</fullName>
    </submittedName>
</protein>
<sequence length="125" mass="12788">MGGHVGPLRPPGFGRGSTRRQVAVGGDRQGRRPDRGTLTTAGHDHGDSPAAWTVARLIPIGSAPAGLGLVPDSGLGFCAGLVVMAGGAAVGKVMQMWGSASSTADHRVTKGPQYGRFLTWQTASR</sequence>
<keyword evidence="3" id="KW-1185">Reference proteome</keyword>